<reference evidence="1" key="2">
    <citation type="submission" date="2020-10" db="EMBL/GenBank/DDBJ databases">
        <authorList>
            <person name="Cooper E.A."/>
            <person name="Brenton Z.W."/>
            <person name="Flinn B.S."/>
            <person name="Jenkins J."/>
            <person name="Shu S."/>
            <person name="Flowers D."/>
            <person name="Luo F."/>
            <person name="Wang Y."/>
            <person name="Xia P."/>
            <person name="Barry K."/>
            <person name="Daum C."/>
            <person name="Lipzen A."/>
            <person name="Yoshinaga Y."/>
            <person name="Schmutz J."/>
            <person name="Saski C."/>
            <person name="Vermerris W."/>
            <person name="Kresovich S."/>
        </authorList>
    </citation>
    <scope>NUCLEOTIDE SEQUENCE</scope>
</reference>
<proteinExistence type="predicted"/>
<evidence type="ECO:0000313" key="2">
    <source>
        <dbReference type="Proteomes" id="UP000807115"/>
    </source>
</evidence>
<dbReference type="AlphaFoldDB" id="A0A921QZK4"/>
<sequence length="80" mass="8852">MAVGFAVVGPARRRRGRIRGAVLRHGGHGRRHLRLRHQHGGRRVVCGRVPAGVLPGRVPPDEACHRRQQLLAPAHDRSRA</sequence>
<reference evidence="1" key="1">
    <citation type="journal article" date="2019" name="BMC Genomics">
        <title>A new reference genome for Sorghum bicolor reveals high levels of sequence similarity between sweet and grain genotypes: implications for the genetics of sugar metabolism.</title>
        <authorList>
            <person name="Cooper E.A."/>
            <person name="Brenton Z.W."/>
            <person name="Flinn B.S."/>
            <person name="Jenkins J."/>
            <person name="Shu S."/>
            <person name="Flowers D."/>
            <person name="Luo F."/>
            <person name="Wang Y."/>
            <person name="Xia P."/>
            <person name="Barry K."/>
            <person name="Daum C."/>
            <person name="Lipzen A."/>
            <person name="Yoshinaga Y."/>
            <person name="Schmutz J."/>
            <person name="Saski C."/>
            <person name="Vermerris W."/>
            <person name="Kresovich S."/>
        </authorList>
    </citation>
    <scope>NUCLEOTIDE SEQUENCE</scope>
</reference>
<gene>
    <name evidence="1" type="ORF">BDA96_05G186000</name>
</gene>
<evidence type="ECO:0000313" key="1">
    <source>
        <dbReference type="EMBL" id="KAG0530434.1"/>
    </source>
</evidence>
<protein>
    <submittedName>
        <fullName evidence="1">Uncharacterized protein</fullName>
    </submittedName>
</protein>
<accession>A0A921QZK4</accession>
<comment type="caution">
    <text evidence="1">The sequence shown here is derived from an EMBL/GenBank/DDBJ whole genome shotgun (WGS) entry which is preliminary data.</text>
</comment>
<organism evidence="1 2">
    <name type="scientific">Sorghum bicolor</name>
    <name type="common">Sorghum</name>
    <name type="synonym">Sorghum vulgare</name>
    <dbReference type="NCBI Taxonomy" id="4558"/>
    <lineage>
        <taxon>Eukaryota</taxon>
        <taxon>Viridiplantae</taxon>
        <taxon>Streptophyta</taxon>
        <taxon>Embryophyta</taxon>
        <taxon>Tracheophyta</taxon>
        <taxon>Spermatophyta</taxon>
        <taxon>Magnoliopsida</taxon>
        <taxon>Liliopsida</taxon>
        <taxon>Poales</taxon>
        <taxon>Poaceae</taxon>
        <taxon>PACMAD clade</taxon>
        <taxon>Panicoideae</taxon>
        <taxon>Andropogonodae</taxon>
        <taxon>Andropogoneae</taxon>
        <taxon>Sorghinae</taxon>
        <taxon>Sorghum</taxon>
    </lineage>
</organism>
<name>A0A921QZK4_SORBI</name>
<dbReference type="EMBL" id="CM027684">
    <property type="protein sequence ID" value="KAG0530434.1"/>
    <property type="molecule type" value="Genomic_DNA"/>
</dbReference>
<dbReference type="Proteomes" id="UP000807115">
    <property type="component" value="Chromosome 5"/>
</dbReference>